<sequence length="326" mass="34127">MSLALTAVASYGGPVSAATVVTVATDGSGNFTTVQAAVNAAPAGGSGYEIDVKPGTYRGTVSIPSAKTHVTLKGVGSGRDQVVIVENHPASTYGTQGSATVAVSANDFRAENLTFANDYDEAKNGSSQAVALDLNADRAVLNNVRVLGNQDTLLLWTAGTGTVGRSYIRKSYVEGDVDFIFGRGTAVFDRTEIHSLSRGSSTNNGYVTAAATTDTNPYGLLFYRSTLTSDAQAKSVYLGRPWHPSGDAHAVGQVLFRECTLGAHIRDDPWTDMSGFSWRSARFSEYANTGAGAAVNANRPQLSASQAPSYTPNAYLAGSDGWNPVF</sequence>
<keyword evidence="8" id="KW-1185">Reference proteome</keyword>
<evidence type="ECO:0000256" key="3">
    <source>
        <dbReference type="ARBA" id="ARBA00023085"/>
    </source>
</evidence>
<keyword evidence="3 5" id="KW-0063">Aspartyl esterase</keyword>
<gene>
    <name evidence="7" type="ORF">GCM10023195_35180</name>
</gene>
<dbReference type="PANTHER" id="PTHR31321">
    <property type="entry name" value="ACYL-COA THIOESTER HYDROLASE YBHC-RELATED"/>
    <property type="match status" value="1"/>
</dbReference>
<evidence type="ECO:0000313" key="8">
    <source>
        <dbReference type="Proteomes" id="UP001500212"/>
    </source>
</evidence>
<feature type="signal peptide" evidence="5">
    <location>
        <begin position="1"/>
        <end position="17"/>
    </location>
</feature>
<feature type="chain" id="PRO_5044955665" description="Pectinesterase" evidence="5">
    <location>
        <begin position="18"/>
        <end position="326"/>
    </location>
</feature>
<feature type="domain" description="Pectinesterase catalytic" evidence="6">
    <location>
        <begin position="21"/>
        <end position="317"/>
    </location>
</feature>
<keyword evidence="2 5" id="KW-0378">Hydrolase</keyword>
<protein>
    <recommendedName>
        <fullName evidence="5">Pectinesterase</fullName>
        <ecNumber evidence="5">3.1.1.11</ecNumber>
    </recommendedName>
</protein>
<name>A0ABP8TKN2_9ACTN</name>
<dbReference type="Gene3D" id="2.160.20.10">
    <property type="entry name" value="Single-stranded right-handed beta-helix, Pectin lyase-like"/>
    <property type="match status" value="1"/>
</dbReference>
<proteinExistence type="inferred from homology"/>
<dbReference type="Proteomes" id="UP001500212">
    <property type="component" value="Unassembled WGS sequence"/>
</dbReference>
<dbReference type="InterPro" id="IPR012334">
    <property type="entry name" value="Pectin_lyas_fold"/>
</dbReference>
<evidence type="ECO:0000256" key="4">
    <source>
        <dbReference type="PROSITE-ProRule" id="PRU10040"/>
    </source>
</evidence>
<dbReference type="SUPFAM" id="SSF51126">
    <property type="entry name" value="Pectin lyase-like"/>
    <property type="match status" value="1"/>
</dbReference>
<organism evidence="7 8">
    <name type="scientific">Actinoallomurus liliacearum</name>
    <dbReference type="NCBI Taxonomy" id="1080073"/>
    <lineage>
        <taxon>Bacteria</taxon>
        <taxon>Bacillati</taxon>
        <taxon>Actinomycetota</taxon>
        <taxon>Actinomycetes</taxon>
        <taxon>Streptosporangiales</taxon>
        <taxon>Thermomonosporaceae</taxon>
        <taxon>Actinoallomurus</taxon>
    </lineage>
</organism>
<evidence type="ECO:0000256" key="1">
    <source>
        <dbReference type="ARBA" id="ARBA00008891"/>
    </source>
</evidence>
<dbReference type="PANTHER" id="PTHR31321:SF57">
    <property type="entry name" value="PECTINESTERASE 53-RELATED"/>
    <property type="match status" value="1"/>
</dbReference>
<evidence type="ECO:0000256" key="2">
    <source>
        <dbReference type="ARBA" id="ARBA00022801"/>
    </source>
</evidence>
<accession>A0ABP8TKN2</accession>
<evidence type="ECO:0000259" key="6">
    <source>
        <dbReference type="Pfam" id="PF01095"/>
    </source>
</evidence>
<dbReference type="PROSITE" id="PS00503">
    <property type="entry name" value="PECTINESTERASE_2"/>
    <property type="match status" value="1"/>
</dbReference>
<feature type="active site" evidence="4">
    <location>
        <position position="178"/>
    </location>
</feature>
<comment type="similarity">
    <text evidence="1">Belongs to the pectinesterase family.</text>
</comment>
<evidence type="ECO:0000313" key="7">
    <source>
        <dbReference type="EMBL" id="GAA4608864.1"/>
    </source>
</evidence>
<reference evidence="8" key="1">
    <citation type="journal article" date="2019" name="Int. J. Syst. Evol. Microbiol.">
        <title>The Global Catalogue of Microorganisms (GCM) 10K type strain sequencing project: providing services to taxonomists for standard genome sequencing and annotation.</title>
        <authorList>
            <consortium name="The Broad Institute Genomics Platform"/>
            <consortium name="The Broad Institute Genome Sequencing Center for Infectious Disease"/>
            <person name="Wu L."/>
            <person name="Ma J."/>
        </authorList>
    </citation>
    <scope>NUCLEOTIDE SEQUENCE [LARGE SCALE GENOMIC DNA]</scope>
    <source>
        <strain evidence="8">JCM 17938</strain>
    </source>
</reference>
<comment type="caution">
    <text evidence="7">The sequence shown here is derived from an EMBL/GenBank/DDBJ whole genome shotgun (WGS) entry which is preliminary data.</text>
</comment>
<dbReference type="EC" id="3.1.1.11" evidence="5"/>
<dbReference type="EMBL" id="BAABHJ010000008">
    <property type="protein sequence ID" value="GAA4608864.1"/>
    <property type="molecule type" value="Genomic_DNA"/>
</dbReference>
<keyword evidence="5" id="KW-0732">Signal</keyword>
<dbReference type="InterPro" id="IPR033131">
    <property type="entry name" value="Pectinesterase_Asp_AS"/>
</dbReference>
<comment type="pathway">
    <text evidence="5">Glycan metabolism; pectin degradation; 2-dehydro-3-deoxy-D-gluconate from pectin: step 1/5.</text>
</comment>
<dbReference type="Pfam" id="PF01095">
    <property type="entry name" value="Pectinesterase"/>
    <property type="match status" value="1"/>
</dbReference>
<dbReference type="InterPro" id="IPR000070">
    <property type="entry name" value="Pectinesterase_cat"/>
</dbReference>
<evidence type="ECO:0000256" key="5">
    <source>
        <dbReference type="RuleBase" id="RU000589"/>
    </source>
</evidence>
<comment type="catalytic activity">
    <reaction evidence="5">
        <text>[(1-&gt;4)-alpha-D-galacturonosyl methyl ester](n) + n H2O = [(1-&gt;4)-alpha-D-galacturonosyl](n) + n methanol + n H(+)</text>
        <dbReference type="Rhea" id="RHEA:22380"/>
        <dbReference type="Rhea" id="RHEA-COMP:14570"/>
        <dbReference type="Rhea" id="RHEA-COMP:14573"/>
        <dbReference type="ChEBI" id="CHEBI:15377"/>
        <dbReference type="ChEBI" id="CHEBI:15378"/>
        <dbReference type="ChEBI" id="CHEBI:17790"/>
        <dbReference type="ChEBI" id="CHEBI:140522"/>
        <dbReference type="ChEBI" id="CHEBI:140523"/>
        <dbReference type="EC" id="3.1.1.11"/>
    </reaction>
</comment>
<dbReference type="InterPro" id="IPR011050">
    <property type="entry name" value="Pectin_lyase_fold/virulence"/>
</dbReference>